<protein>
    <submittedName>
        <fullName evidence="2">Restriction endonuclease</fullName>
    </submittedName>
</protein>
<reference evidence="2 3" key="1">
    <citation type="journal article" date="2020" name="ISME J.">
        <title>Parallel Reductive Genome Evolution in Desulfovibrio Ectosymbionts Independently Acquired by Trichonympha Protists in the Termite Gut.</title>
        <authorList>
            <person name="Takeuchi M."/>
            <person name="Kuwahara H."/>
            <person name="Murakami T."/>
            <person name="Takahashi K."/>
            <person name="Kajitani R."/>
            <person name="Toyoda A."/>
            <person name="Itoh T."/>
            <person name="Ohkuma M."/>
            <person name="Hongoh Y."/>
        </authorList>
    </citation>
    <scope>NUCLEOTIDE SEQUENCE [LARGE SCALE GENOMIC DNA]</scope>
    <source>
        <strain evidence="2">ZnDsv-02</strain>
    </source>
</reference>
<dbReference type="InterPro" id="IPR007409">
    <property type="entry name" value="Restrct_endonuc_type1_HsdR_N"/>
</dbReference>
<gene>
    <name evidence="2" type="ORF">ZNDK_1228</name>
</gene>
<sequence length="365" mass="41448">MDFTDTIHAHGARINELKTHAVTEEATKTSLILPFLQTLGYNPFDPRVVIPEFTADVGTKKGEKVDYAIQRNGEVIILIETKCAGDSLDSSKASQLHRYFHNILSAKIAILTDGVVYKFFTDLEKQNIMDEKPFMIFDFAAIDVPLIAELKKLCNDCFDAEVALCAAQDLKYLRQIKHIIASEMDNPSEELIKHFAHQVFSGYLRNTVIDEFRPRIQLAFTHHINDVINARLQGAMLPNAYPDRDDAPEVPASVVVDEEKRKPTTTQEEIEGYLTVKAILREILSPDRVIMHDKLSYCGILLDGNNRKPICHLYFNSAAVKYIKLFDADKKAQKHKIESLNDIYKYADVIKATAQRYDNGEEDNN</sequence>
<dbReference type="Proteomes" id="UP000505077">
    <property type="component" value="Unassembled WGS sequence"/>
</dbReference>
<keyword evidence="2" id="KW-0255">Endonuclease</keyword>
<name>A0A6L2R7J1_9BACT</name>
<dbReference type="EMBL" id="BLLL01000021">
    <property type="protein sequence ID" value="GFH63457.1"/>
    <property type="molecule type" value="Genomic_DNA"/>
</dbReference>
<evidence type="ECO:0000313" key="3">
    <source>
        <dbReference type="Proteomes" id="UP000505077"/>
    </source>
</evidence>
<dbReference type="GO" id="GO:0009035">
    <property type="term" value="F:type I site-specific deoxyribonuclease activity"/>
    <property type="evidence" value="ECO:0007669"/>
    <property type="project" value="UniProtKB-EC"/>
</dbReference>
<proteinExistence type="predicted"/>
<organism evidence="2 3">
    <name type="scientific">Candidatus Desulfovibrio kirbyi</name>
    <dbReference type="NCBI Taxonomy" id="2696086"/>
    <lineage>
        <taxon>Bacteria</taxon>
        <taxon>Pseudomonadati</taxon>
        <taxon>Thermodesulfobacteriota</taxon>
        <taxon>Desulfovibrionia</taxon>
        <taxon>Desulfovibrionales</taxon>
        <taxon>Desulfovibrionaceae</taxon>
        <taxon>Desulfovibrio</taxon>
    </lineage>
</organism>
<dbReference type="AlphaFoldDB" id="A0A6L2R7J1"/>
<accession>A0A6L2R7J1</accession>
<comment type="caution">
    <text evidence="2">The sequence shown here is derived from an EMBL/GenBank/DDBJ whole genome shotgun (WGS) entry which is preliminary data.</text>
</comment>
<keyword evidence="2" id="KW-0378">Hydrolase</keyword>
<dbReference type="GO" id="GO:0003677">
    <property type="term" value="F:DNA binding"/>
    <property type="evidence" value="ECO:0007669"/>
    <property type="project" value="UniProtKB-KW"/>
</dbReference>
<dbReference type="Pfam" id="PF04313">
    <property type="entry name" value="HSDR_N"/>
    <property type="match status" value="1"/>
</dbReference>
<dbReference type="PIRSF" id="PIRSF035009">
    <property type="entry name" value="UCP035009_HSDR_N"/>
    <property type="match status" value="1"/>
</dbReference>
<keyword evidence="2" id="KW-0540">Nuclease</keyword>
<dbReference type="GO" id="GO:0009307">
    <property type="term" value="P:DNA restriction-modification system"/>
    <property type="evidence" value="ECO:0007669"/>
    <property type="project" value="UniProtKB-KW"/>
</dbReference>
<feature type="domain" description="Restriction endonuclease type I HsdR N-terminal" evidence="1">
    <location>
        <begin position="23"/>
        <end position="127"/>
    </location>
</feature>
<dbReference type="GO" id="GO:0005524">
    <property type="term" value="F:ATP binding"/>
    <property type="evidence" value="ECO:0007669"/>
    <property type="project" value="UniProtKB-KW"/>
</dbReference>
<dbReference type="InterPro" id="IPR017035">
    <property type="entry name" value="UCP035009_HsdR_All3000-type"/>
</dbReference>
<evidence type="ECO:0000313" key="2">
    <source>
        <dbReference type="EMBL" id="GFH63457.1"/>
    </source>
</evidence>
<evidence type="ECO:0000259" key="1">
    <source>
        <dbReference type="Pfam" id="PF04313"/>
    </source>
</evidence>